<protein>
    <submittedName>
        <fullName evidence="1">Uncharacterized protein</fullName>
    </submittedName>
</protein>
<name>A0A7R8WY02_9CRUS</name>
<organism evidence="1">
    <name type="scientific">Darwinula stevensoni</name>
    <dbReference type="NCBI Taxonomy" id="69355"/>
    <lineage>
        <taxon>Eukaryota</taxon>
        <taxon>Metazoa</taxon>
        <taxon>Ecdysozoa</taxon>
        <taxon>Arthropoda</taxon>
        <taxon>Crustacea</taxon>
        <taxon>Oligostraca</taxon>
        <taxon>Ostracoda</taxon>
        <taxon>Podocopa</taxon>
        <taxon>Podocopida</taxon>
        <taxon>Darwinulocopina</taxon>
        <taxon>Darwinuloidea</taxon>
        <taxon>Darwinulidae</taxon>
        <taxon>Darwinula</taxon>
    </lineage>
</organism>
<reference evidence="1" key="1">
    <citation type="submission" date="2020-11" db="EMBL/GenBank/DDBJ databases">
        <authorList>
            <person name="Tran Van P."/>
        </authorList>
    </citation>
    <scope>NUCLEOTIDE SEQUENCE</scope>
</reference>
<keyword evidence="2" id="KW-1185">Reference proteome</keyword>
<proteinExistence type="predicted"/>
<dbReference type="EMBL" id="LR899520">
    <property type="protein sequence ID" value="CAD7240021.1"/>
    <property type="molecule type" value="Genomic_DNA"/>
</dbReference>
<gene>
    <name evidence="1" type="ORF">DSTB1V02_LOCUS59</name>
</gene>
<accession>A0A7R8WY02</accession>
<evidence type="ECO:0000313" key="1">
    <source>
        <dbReference type="EMBL" id="CAD7240021.1"/>
    </source>
</evidence>
<sequence>MEMSLAQSFMDFCALTSKNLHASSVIHYLTCKANFNMAEVLREMFNAAEVHNIPDLYTQNQINAIW</sequence>
<dbReference type="AlphaFoldDB" id="A0A7R8WY02"/>
<dbReference type="EMBL" id="CAJPEV010000003">
    <property type="protein sequence ID" value="CAG0878535.1"/>
    <property type="molecule type" value="Genomic_DNA"/>
</dbReference>
<dbReference type="Proteomes" id="UP000677054">
    <property type="component" value="Unassembled WGS sequence"/>
</dbReference>
<evidence type="ECO:0000313" key="2">
    <source>
        <dbReference type="Proteomes" id="UP000677054"/>
    </source>
</evidence>